<evidence type="ECO:0000256" key="8">
    <source>
        <dbReference type="SAM" id="MobiDB-lite"/>
    </source>
</evidence>
<dbReference type="InterPro" id="IPR026612">
    <property type="entry name" value="STRA6-like"/>
</dbReference>
<reference evidence="10" key="1">
    <citation type="submission" date="2021-02" db="EMBL/GenBank/DDBJ databases">
        <authorList>
            <person name="Nowell W R."/>
        </authorList>
    </citation>
    <scope>NUCLEOTIDE SEQUENCE</scope>
</reference>
<accession>A0A820IYU2</accession>
<dbReference type="Proteomes" id="UP000663868">
    <property type="component" value="Unassembled WGS sequence"/>
</dbReference>
<comment type="subcellular location">
    <subcellularLocation>
        <location evidence="1">Cell membrane</location>
        <topology evidence="1">Multi-pass membrane protein</topology>
    </subcellularLocation>
</comment>
<dbReference type="AlphaFoldDB" id="A0A820IYU2"/>
<dbReference type="EMBL" id="CAJOBB010015195">
    <property type="protein sequence ID" value="CAF4314035.1"/>
    <property type="molecule type" value="Genomic_DNA"/>
</dbReference>
<evidence type="ECO:0000256" key="5">
    <source>
        <dbReference type="ARBA" id="ARBA00022989"/>
    </source>
</evidence>
<dbReference type="Pfam" id="PF14752">
    <property type="entry name" value="RBP_receptor"/>
    <property type="match status" value="1"/>
</dbReference>
<feature type="compositionally biased region" description="Pro residues" evidence="8">
    <location>
        <begin position="243"/>
        <end position="259"/>
    </location>
</feature>
<feature type="compositionally biased region" description="Acidic residues" evidence="8">
    <location>
        <begin position="266"/>
        <end position="279"/>
    </location>
</feature>
<evidence type="ECO:0000313" key="10">
    <source>
        <dbReference type="EMBL" id="CAF4314035.1"/>
    </source>
</evidence>
<evidence type="ECO:0000256" key="1">
    <source>
        <dbReference type="ARBA" id="ARBA00004651"/>
    </source>
</evidence>
<evidence type="ECO:0000256" key="2">
    <source>
        <dbReference type="ARBA" id="ARBA00022448"/>
    </source>
</evidence>
<feature type="non-terminal residue" evidence="10">
    <location>
        <position position="1"/>
    </location>
</feature>
<dbReference type="GO" id="GO:0038023">
    <property type="term" value="F:signaling receptor activity"/>
    <property type="evidence" value="ECO:0007669"/>
    <property type="project" value="InterPro"/>
</dbReference>
<gene>
    <name evidence="10" type="ORF">KXQ929_LOCUS46248</name>
</gene>
<keyword evidence="4 9" id="KW-0812">Transmembrane</keyword>
<dbReference type="GO" id="GO:0034632">
    <property type="term" value="F:retinol transmembrane transporter activity"/>
    <property type="evidence" value="ECO:0007669"/>
    <property type="project" value="InterPro"/>
</dbReference>
<evidence type="ECO:0000256" key="6">
    <source>
        <dbReference type="ARBA" id="ARBA00023136"/>
    </source>
</evidence>
<keyword evidence="7" id="KW-0675">Receptor</keyword>
<keyword evidence="2" id="KW-0813">Transport</keyword>
<proteinExistence type="predicted"/>
<evidence type="ECO:0000256" key="3">
    <source>
        <dbReference type="ARBA" id="ARBA00022475"/>
    </source>
</evidence>
<evidence type="ECO:0000256" key="4">
    <source>
        <dbReference type="ARBA" id="ARBA00022692"/>
    </source>
</evidence>
<sequence>MDEKLNLKNRKTYAIFLYFNFFADCFLGMASCVIRLIKATFLNVVYMARLDCSFLGRPLEKFDIGFAAYVSYLHMEVTHTNPIMLAFCYSLYDDVIKRRPNQCYDDECCIAPGELGDDVVEVRAKVNVSTPTIKRNTNGTSSKKTKVPSQKIVSPSKSKLERQISVVDQHDDDDEQGLSIRDIKPKKKSPSSSIQSSNRNSQKSKQRKSSVDNNIDKEQKDDGNHSSPDISAIARLIPKHQPILPPPSAPIPEPPPRSDLPPKEYIDDDDDDDDDFDDDGGIKPSSYSTISKIMPPEMPRLLPMQQSSPPRVPKREDV</sequence>
<evidence type="ECO:0000256" key="7">
    <source>
        <dbReference type="ARBA" id="ARBA00023170"/>
    </source>
</evidence>
<feature type="compositionally biased region" description="Basic and acidic residues" evidence="8">
    <location>
        <begin position="214"/>
        <end position="224"/>
    </location>
</feature>
<feature type="region of interest" description="Disordered" evidence="8">
    <location>
        <begin position="131"/>
        <end position="318"/>
    </location>
</feature>
<feature type="compositionally biased region" description="Low complexity" evidence="8">
    <location>
        <begin position="190"/>
        <end position="201"/>
    </location>
</feature>
<protein>
    <submittedName>
        <fullName evidence="10">Uncharacterized protein</fullName>
    </submittedName>
</protein>
<dbReference type="GO" id="GO:0071939">
    <property type="term" value="P:vitamin A import into cell"/>
    <property type="evidence" value="ECO:0007669"/>
    <property type="project" value="TreeGrafter"/>
</dbReference>
<name>A0A820IYU2_9BILA</name>
<dbReference type="GO" id="GO:0005886">
    <property type="term" value="C:plasma membrane"/>
    <property type="evidence" value="ECO:0007669"/>
    <property type="project" value="UniProtKB-SubCell"/>
</dbReference>
<evidence type="ECO:0000256" key="9">
    <source>
        <dbReference type="SAM" id="Phobius"/>
    </source>
</evidence>
<comment type="caution">
    <text evidence="10">The sequence shown here is derived from an EMBL/GenBank/DDBJ whole genome shotgun (WGS) entry which is preliminary data.</text>
</comment>
<feature type="compositionally biased region" description="Polar residues" evidence="8">
    <location>
        <begin position="131"/>
        <end position="157"/>
    </location>
</feature>
<dbReference type="PANTHER" id="PTHR21444:SF15">
    <property type="entry name" value="RECEPTOR FOR RETINOL UPTAKE STRA6"/>
    <property type="match status" value="1"/>
</dbReference>
<feature type="non-terminal residue" evidence="10">
    <location>
        <position position="318"/>
    </location>
</feature>
<evidence type="ECO:0000313" key="11">
    <source>
        <dbReference type="Proteomes" id="UP000663868"/>
    </source>
</evidence>
<feature type="transmembrane region" description="Helical" evidence="9">
    <location>
        <begin position="12"/>
        <end position="37"/>
    </location>
</feature>
<organism evidence="10 11">
    <name type="scientific">Adineta steineri</name>
    <dbReference type="NCBI Taxonomy" id="433720"/>
    <lineage>
        <taxon>Eukaryota</taxon>
        <taxon>Metazoa</taxon>
        <taxon>Spiralia</taxon>
        <taxon>Gnathifera</taxon>
        <taxon>Rotifera</taxon>
        <taxon>Eurotatoria</taxon>
        <taxon>Bdelloidea</taxon>
        <taxon>Adinetida</taxon>
        <taxon>Adinetidae</taxon>
        <taxon>Adineta</taxon>
    </lineage>
</organism>
<keyword evidence="3" id="KW-1003">Cell membrane</keyword>
<keyword evidence="6 9" id="KW-0472">Membrane</keyword>
<dbReference type="PANTHER" id="PTHR21444">
    <property type="entry name" value="COILED-COIL DOMAIN-CONTAINING PROTEIN 180"/>
    <property type="match status" value="1"/>
</dbReference>
<keyword evidence="5 9" id="KW-1133">Transmembrane helix</keyword>